<feature type="signal peptide" evidence="1">
    <location>
        <begin position="1"/>
        <end position="24"/>
    </location>
</feature>
<organism evidence="2 3">
    <name type="scientific">Methylocystis bryophila</name>
    <dbReference type="NCBI Taxonomy" id="655015"/>
    <lineage>
        <taxon>Bacteria</taxon>
        <taxon>Pseudomonadati</taxon>
        <taxon>Pseudomonadota</taxon>
        <taxon>Alphaproteobacteria</taxon>
        <taxon>Hyphomicrobiales</taxon>
        <taxon>Methylocystaceae</taxon>
        <taxon>Methylocystis</taxon>
    </lineage>
</organism>
<dbReference type="RefSeq" id="WP_085773366.1">
    <property type="nucleotide sequence ID" value="NZ_AP027149.1"/>
</dbReference>
<reference evidence="2 3" key="1">
    <citation type="submission" date="2017-02" db="EMBL/GenBank/DDBJ databases">
        <authorList>
            <person name="Peterson S.W."/>
        </authorList>
    </citation>
    <scope>NUCLEOTIDE SEQUENCE [LARGE SCALE GENOMIC DNA]</scope>
    <source>
        <strain evidence="2 3">S285</strain>
    </source>
</reference>
<evidence type="ECO:0000313" key="3">
    <source>
        <dbReference type="Proteomes" id="UP000193978"/>
    </source>
</evidence>
<evidence type="ECO:0000256" key="1">
    <source>
        <dbReference type="SAM" id="SignalP"/>
    </source>
</evidence>
<feature type="chain" id="PRO_5012868249" evidence="1">
    <location>
        <begin position="25"/>
        <end position="76"/>
    </location>
</feature>
<name>A0A1W6N079_9HYPH</name>
<protein>
    <submittedName>
        <fullName evidence="2">Uncharacterized protein</fullName>
    </submittedName>
</protein>
<dbReference type="EMBL" id="CP019948">
    <property type="protein sequence ID" value="ARN83209.1"/>
    <property type="molecule type" value="Genomic_DNA"/>
</dbReference>
<keyword evidence="1" id="KW-0732">Signal</keyword>
<dbReference type="Proteomes" id="UP000193978">
    <property type="component" value="Chromosome"/>
</dbReference>
<sequence length="76" mass="8201">MTSIRFAASIAFVLALTMPAAAVAINLETPFGAGLGWQAYRAAGTHAYPLRVLAPRIRIEGIYRSSGEQERVAPQR</sequence>
<proteinExistence type="predicted"/>
<keyword evidence="3" id="KW-1185">Reference proteome</keyword>
<accession>A0A1W6N079</accession>
<gene>
    <name evidence="2" type="ORF">B1812_21390</name>
</gene>
<evidence type="ECO:0000313" key="2">
    <source>
        <dbReference type="EMBL" id="ARN83209.1"/>
    </source>
</evidence>
<dbReference type="KEGG" id="mbry:B1812_21390"/>
<dbReference type="AlphaFoldDB" id="A0A1W6N079"/>